<dbReference type="Pfam" id="PF05199">
    <property type="entry name" value="GMC_oxred_C"/>
    <property type="match status" value="1"/>
</dbReference>
<evidence type="ECO:0000256" key="4">
    <source>
        <dbReference type="ARBA" id="ARBA00022737"/>
    </source>
</evidence>
<keyword evidence="5" id="KW-0274">FAD</keyword>
<dbReference type="Pfam" id="PF13041">
    <property type="entry name" value="PPR_2"/>
    <property type="match status" value="1"/>
</dbReference>
<reference evidence="10" key="1">
    <citation type="journal article" date="2023" name="Proc. Natl. Acad. Sci. U.S.A.">
        <title>Genomic and structural basis for evolution of tropane alkaloid biosynthesis.</title>
        <authorList>
            <person name="Wanga Y.-J."/>
            <person name="Taina T."/>
            <person name="Yua J.-Y."/>
            <person name="Lia J."/>
            <person name="Xua B."/>
            <person name="Chenc J."/>
            <person name="D'Auriad J.C."/>
            <person name="Huanga J.-P."/>
            <person name="Huanga S.-X."/>
        </authorList>
    </citation>
    <scope>NUCLEOTIDE SEQUENCE [LARGE SCALE GENOMIC DNA]</scope>
    <source>
        <strain evidence="10">cv. KIB-2019</strain>
    </source>
</reference>
<comment type="caution">
    <text evidence="9">The sequence shown here is derived from an EMBL/GenBank/DDBJ whole genome shotgun (WGS) entry which is preliminary data.</text>
</comment>
<evidence type="ECO:0000256" key="7">
    <source>
        <dbReference type="SAM" id="SignalP"/>
    </source>
</evidence>
<proteinExistence type="predicted"/>
<dbReference type="PROSITE" id="PS51375">
    <property type="entry name" value="PPR"/>
    <property type="match status" value="5"/>
</dbReference>
<dbReference type="InterPro" id="IPR011990">
    <property type="entry name" value="TPR-like_helical_dom_sf"/>
</dbReference>
<dbReference type="Gene3D" id="1.25.40.10">
    <property type="entry name" value="Tetratricopeptide repeat domain"/>
    <property type="match status" value="3"/>
</dbReference>
<dbReference type="PANTHER" id="PTHR45968:SF17">
    <property type="entry name" value="PROTEIN HOTHEAD-LIKE ISOFORM X1"/>
    <property type="match status" value="1"/>
</dbReference>
<dbReference type="InterPro" id="IPR036188">
    <property type="entry name" value="FAD/NAD-bd_sf"/>
</dbReference>
<evidence type="ECO:0000256" key="2">
    <source>
        <dbReference type="ARBA" id="ARBA00022630"/>
    </source>
</evidence>
<dbReference type="PROSITE" id="PS00624">
    <property type="entry name" value="GMC_OXRED_2"/>
    <property type="match status" value="1"/>
</dbReference>
<dbReference type="InterPro" id="IPR000172">
    <property type="entry name" value="GMC_OxRdtase_N"/>
</dbReference>
<protein>
    <recommendedName>
        <fullName evidence="8">Glucose-methanol-choline oxidoreductase N-terminal domain-containing protein</fullName>
    </recommendedName>
</protein>
<dbReference type="EMBL" id="JAJAGQ010000007">
    <property type="protein sequence ID" value="KAJ8557732.1"/>
    <property type="molecule type" value="Genomic_DNA"/>
</dbReference>
<dbReference type="OrthoDB" id="269227at2759"/>
<dbReference type="AlphaFoldDB" id="A0A9Q1MIQ0"/>
<feature type="chain" id="PRO_5040301587" description="Glucose-methanol-choline oxidoreductase N-terminal domain-containing protein" evidence="7">
    <location>
        <begin position="23"/>
        <end position="979"/>
    </location>
</feature>
<sequence>MAVVGAALSGIVKLLILSLLLCLNSNSSLILTQASKWESWKVKYPFIKPASSFSSSNAWSSGSSKAYNYDYIIVGGGTAGCPLAATLSQKFSVLLLERGGVPFGNANVSYMQNFHISLVDTSPASASQIFASTDGVFNARAKVLGGGTCINAGFYSRASESYIKKAGWDSKLVNESYPWIEKQIVHKPILAPWQKAVRDGLLEVGISPFNGFTYDHIYGTKFGGTIFDRFGRRKSAAELLSSANPEKLDVLVHATVQKIEFDTSGKKPRAVGVIFKDENGNQHKAFLSSRRGSEIIVSSGAIASPQILLLSGIGPKRELEKLNISVVIDNKFVGKGMSDNPLNTIFVPTNRPVEQSLIQTVGITKKGVYIEASSGYGQTEDSIHCHHGIVSAEIGQLSTIPPKQRTREAIEAYKRNKKNVPQELFRGGFILEKIATPLSTGHISLKSTKIDDAPSITFNYFSHPRDLKRCVDGIRIMEKIVKSKHFTNYTQCDKETLDKLLNVSVQANINLIPKHTNDTESLEQFCKDTVITIWHYHGGCRVGKVVTRDYKVINVHRLRVVDGSTFTESPGTNPQATIMMMGRYMGVKILRERLGRAAVARLISVYAKFSLVNEAQTVFKACPNECFSNSLLWNSMLRANVSSGKCKEAIKLYIKMREFGNLVDGFGFPLIIRACGIFEDHNLCSVVHCHAIQMGFRDHLHVGNELMNMYGKIGRMDVARKVFDKMSVRTQISWNIIVSGFSQNFECDAAYETFLLMEREGFEPNYVTWTSLLSSFARCRRYEDTWRLYVLMRKKEVEATAEAIAVVISVCVGDDAIDKCEAVHGYVIKGGFENNSIVVNSLMCTYGKSGAVRQAECLFSALELKTIVSWNSLISCYAESGLCNEAYSLFLQLQELDDPMMKPNVISWSAVIGAFSMAERHEESLEIFRSMQVARVLANDVTLSSVLSVCADLSNFHLGATEKVEAIVLRCELPSQKEL</sequence>
<feature type="repeat" description="PPR" evidence="6">
    <location>
        <begin position="730"/>
        <end position="764"/>
    </location>
</feature>
<name>A0A9Q1MIQ0_9SOLA</name>
<dbReference type="FunFam" id="1.25.40.10:FF:000393">
    <property type="entry name" value="Pentatricopeptide repeat-containing protein At1g20230"/>
    <property type="match status" value="2"/>
</dbReference>
<dbReference type="InterPro" id="IPR007867">
    <property type="entry name" value="GMC_OxRtase_C"/>
</dbReference>
<keyword evidence="4" id="KW-0677">Repeat</keyword>
<accession>A0A9Q1MIQ0</accession>
<comment type="cofactor">
    <cofactor evidence="1">
        <name>FAD</name>
        <dbReference type="ChEBI" id="CHEBI:57692"/>
    </cofactor>
</comment>
<dbReference type="SUPFAM" id="SSF51905">
    <property type="entry name" value="FAD/NAD(P)-binding domain"/>
    <property type="match status" value="1"/>
</dbReference>
<evidence type="ECO:0000259" key="8">
    <source>
        <dbReference type="PROSITE" id="PS00624"/>
    </source>
</evidence>
<feature type="repeat" description="PPR" evidence="6">
    <location>
        <begin position="765"/>
        <end position="799"/>
    </location>
</feature>
<gene>
    <name evidence="9" type="ORF">K7X08_004498</name>
</gene>
<evidence type="ECO:0000313" key="10">
    <source>
        <dbReference type="Proteomes" id="UP001152561"/>
    </source>
</evidence>
<feature type="repeat" description="PPR" evidence="6">
    <location>
        <begin position="629"/>
        <end position="663"/>
    </location>
</feature>
<dbReference type="Pfam" id="PF00732">
    <property type="entry name" value="GMC_oxred_N"/>
    <property type="match status" value="1"/>
</dbReference>
<keyword evidence="2" id="KW-0285">Flavoprotein</keyword>
<dbReference type="Pfam" id="PF01535">
    <property type="entry name" value="PPR"/>
    <property type="match status" value="4"/>
</dbReference>
<dbReference type="InterPro" id="IPR002885">
    <property type="entry name" value="PPR_rpt"/>
</dbReference>
<feature type="signal peptide" evidence="7">
    <location>
        <begin position="1"/>
        <end position="22"/>
    </location>
</feature>
<keyword evidence="3 7" id="KW-0732">Signal</keyword>
<evidence type="ECO:0000256" key="1">
    <source>
        <dbReference type="ARBA" id="ARBA00001974"/>
    </source>
</evidence>
<feature type="repeat" description="PPR" evidence="6">
    <location>
        <begin position="866"/>
        <end position="900"/>
    </location>
</feature>
<organism evidence="9 10">
    <name type="scientific">Anisodus acutangulus</name>
    <dbReference type="NCBI Taxonomy" id="402998"/>
    <lineage>
        <taxon>Eukaryota</taxon>
        <taxon>Viridiplantae</taxon>
        <taxon>Streptophyta</taxon>
        <taxon>Embryophyta</taxon>
        <taxon>Tracheophyta</taxon>
        <taxon>Spermatophyta</taxon>
        <taxon>Magnoliopsida</taxon>
        <taxon>eudicotyledons</taxon>
        <taxon>Gunneridae</taxon>
        <taxon>Pentapetalae</taxon>
        <taxon>asterids</taxon>
        <taxon>lamiids</taxon>
        <taxon>Solanales</taxon>
        <taxon>Solanaceae</taxon>
        <taxon>Solanoideae</taxon>
        <taxon>Hyoscyameae</taxon>
        <taxon>Anisodus</taxon>
    </lineage>
</organism>
<dbReference type="Gene3D" id="3.30.410.40">
    <property type="match status" value="1"/>
</dbReference>
<evidence type="ECO:0000256" key="6">
    <source>
        <dbReference type="PROSITE-ProRule" id="PRU00708"/>
    </source>
</evidence>
<dbReference type="Proteomes" id="UP001152561">
    <property type="component" value="Unassembled WGS sequence"/>
</dbReference>
<feature type="domain" description="Glucose-methanol-choline oxidoreductase N-terminal" evidence="8">
    <location>
        <begin position="300"/>
        <end position="314"/>
    </location>
</feature>
<dbReference type="GO" id="GO:0016614">
    <property type="term" value="F:oxidoreductase activity, acting on CH-OH group of donors"/>
    <property type="evidence" value="ECO:0007669"/>
    <property type="project" value="InterPro"/>
</dbReference>
<evidence type="ECO:0000256" key="3">
    <source>
        <dbReference type="ARBA" id="ARBA00022729"/>
    </source>
</evidence>
<feature type="repeat" description="PPR" evidence="6">
    <location>
        <begin position="904"/>
        <end position="938"/>
    </location>
</feature>
<dbReference type="GO" id="GO:0050660">
    <property type="term" value="F:flavin adenine dinucleotide binding"/>
    <property type="evidence" value="ECO:0007669"/>
    <property type="project" value="InterPro"/>
</dbReference>
<dbReference type="NCBIfam" id="TIGR00756">
    <property type="entry name" value="PPR"/>
    <property type="match status" value="3"/>
</dbReference>
<evidence type="ECO:0000256" key="5">
    <source>
        <dbReference type="ARBA" id="ARBA00022827"/>
    </source>
</evidence>
<keyword evidence="10" id="KW-1185">Reference proteome</keyword>
<dbReference type="InterPro" id="IPR051871">
    <property type="entry name" value="GMC_Oxidoreductase-Related"/>
</dbReference>
<evidence type="ECO:0000313" key="9">
    <source>
        <dbReference type="EMBL" id="KAJ8557732.1"/>
    </source>
</evidence>
<dbReference type="Gene3D" id="3.50.50.60">
    <property type="entry name" value="FAD/NAD(P)-binding domain"/>
    <property type="match status" value="1"/>
</dbReference>
<dbReference type="SUPFAM" id="SSF54373">
    <property type="entry name" value="FAD-linked reductases, C-terminal domain"/>
    <property type="match status" value="1"/>
</dbReference>
<dbReference type="PANTHER" id="PTHR45968">
    <property type="entry name" value="OSJNBA0019K04.7 PROTEIN"/>
    <property type="match status" value="1"/>
</dbReference>